<evidence type="ECO:0000256" key="2">
    <source>
        <dbReference type="ARBA" id="ARBA00004496"/>
    </source>
</evidence>
<dbReference type="GO" id="GO:0009626">
    <property type="term" value="P:plant-type hypersensitive response"/>
    <property type="evidence" value="ECO:0007669"/>
    <property type="project" value="UniProtKB-KW"/>
</dbReference>
<dbReference type="PANTHER" id="PTHR23155:SF1152">
    <property type="entry name" value="AAA+ ATPASE DOMAIN-CONTAINING PROTEIN"/>
    <property type="match status" value="1"/>
</dbReference>
<dbReference type="GO" id="GO:0043531">
    <property type="term" value="F:ADP binding"/>
    <property type="evidence" value="ECO:0007669"/>
    <property type="project" value="InterPro"/>
</dbReference>
<dbReference type="Gene3D" id="3.80.10.10">
    <property type="entry name" value="Ribonuclease Inhibitor"/>
    <property type="match status" value="1"/>
</dbReference>
<dbReference type="InterPro" id="IPR042197">
    <property type="entry name" value="Apaf_helical"/>
</dbReference>
<keyword evidence="8" id="KW-0547">Nucleotide-binding</keyword>
<evidence type="ECO:0000259" key="11">
    <source>
        <dbReference type="Pfam" id="PF00931"/>
    </source>
</evidence>
<keyword evidence="7" id="KW-0677">Repeat</keyword>
<keyword evidence="9" id="KW-0611">Plant defense</keyword>
<proteinExistence type="inferred from homology"/>
<comment type="similarity">
    <text evidence="3">Belongs to the disease resistance NB-LRR family.</text>
</comment>
<evidence type="ECO:0000313" key="14">
    <source>
        <dbReference type="Proteomes" id="UP000826271"/>
    </source>
</evidence>
<accession>A0AAV6XB77</accession>
<dbReference type="Gene3D" id="1.10.8.430">
    <property type="entry name" value="Helical domain of apoptotic protease-activating factors"/>
    <property type="match status" value="1"/>
</dbReference>
<keyword evidence="6" id="KW-0381">Hypersensitive response</keyword>
<keyword evidence="14" id="KW-1185">Reference proteome</keyword>
<dbReference type="PRINTS" id="PR00364">
    <property type="entry name" value="DISEASERSIST"/>
</dbReference>
<dbReference type="InterPro" id="IPR058922">
    <property type="entry name" value="WHD_DRP"/>
</dbReference>
<dbReference type="Gene3D" id="1.20.5.4130">
    <property type="match status" value="1"/>
</dbReference>
<reference evidence="13" key="1">
    <citation type="submission" date="2019-10" db="EMBL/GenBank/DDBJ databases">
        <authorList>
            <person name="Zhang R."/>
            <person name="Pan Y."/>
            <person name="Wang J."/>
            <person name="Ma R."/>
            <person name="Yu S."/>
        </authorList>
    </citation>
    <scope>NUCLEOTIDE SEQUENCE</scope>
    <source>
        <strain evidence="13">LA-IB0</strain>
        <tissue evidence="13">Leaf</tissue>
    </source>
</reference>
<protein>
    <submittedName>
        <fullName evidence="13">Uncharacterized protein</fullName>
    </submittedName>
</protein>
<name>A0AAV6XB77_9LAMI</name>
<evidence type="ECO:0000256" key="6">
    <source>
        <dbReference type="ARBA" id="ARBA00022667"/>
    </source>
</evidence>
<evidence type="ECO:0000256" key="3">
    <source>
        <dbReference type="ARBA" id="ARBA00008894"/>
    </source>
</evidence>
<dbReference type="PANTHER" id="PTHR23155">
    <property type="entry name" value="DISEASE RESISTANCE PROTEIN RP"/>
    <property type="match status" value="1"/>
</dbReference>
<dbReference type="SUPFAM" id="SSF52058">
    <property type="entry name" value="L domain-like"/>
    <property type="match status" value="1"/>
</dbReference>
<evidence type="ECO:0000256" key="8">
    <source>
        <dbReference type="ARBA" id="ARBA00022741"/>
    </source>
</evidence>
<dbReference type="GO" id="GO:0005737">
    <property type="term" value="C:cytoplasm"/>
    <property type="evidence" value="ECO:0007669"/>
    <property type="project" value="UniProtKB-SubCell"/>
</dbReference>
<evidence type="ECO:0000259" key="12">
    <source>
        <dbReference type="Pfam" id="PF23559"/>
    </source>
</evidence>
<evidence type="ECO:0000256" key="7">
    <source>
        <dbReference type="ARBA" id="ARBA00022737"/>
    </source>
</evidence>
<dbReference type="InterPro" id="IPR036388">
    <property type="entry name" value="WH-like_DNA-bd_sf"/>
</dbReference>
<gene>
    <name evidence="13" type="ORF">BUALT_Bualt07G0113600</name>
</gene>
<keyword evidence="4" id="KW-0963">Cytoplasm</keyword>
<dbReference type="Gene3D" id="3.40.50.300">
    <property type="entry name" value="P-loop containing nucleotide triphosphate hydrolases"/>
    <property type="match status" value="1"/>
</dbReference>
<dbReference type="InterPro" id="IPR002182">
    <property type="entry name" value="NB-ARC"/>
</dbReference>
<dbReference type="Pfam" id="PF00931">
    <property type="entry name" value="NB-ARC"/>
    <property type="match status" value="1"/>
</dbReference>
<dbReference type="InterPro" id="IPR044974">
    <property type="entry name" value="Disease_R_plants"/>
</dbReference>
<evidence type="ECO:0000256" key="10">
    <source>
        <dbReference type="ARBA" id="ARBA00022840"/>
    </source>
</evidence>
<keyword evidence="5" id="KW-0433">Leucine-rich repeat</keyword>
<comment type="caution">
    <text evidence="13">The sequence shown here is derived from an EMBL/GenBank/DDBJ whole genome shotgun (WGS) entry which is preliminary data.</text>
</comment>
<evidence type="ECO:0000256" key="4">
    <source>
        <dbReference type="ARBA" id="ARBA00022490"/>
    </source>
</evidence>
<organism evidence="13 14">
    <name type="scientific">Buddleja alternifolia</name>
    <dbReference type="NCBI Taxonomy" id="168488"/>
    <lineage>
        <taxon>Eukaryota</taxon>
        <taxon>Viridiplantae</taxon>
        <taxon>Streptophyta</taxon>
        <taxon>Embryophyta</taxon>
        <taxon>Tracheophyta</taxon>
        <taxon>Spermatophyta</taxon>
        <taxon>Magnoliopsida</taxon>
        <taxon>eudicotyledons</taxon>
        <taxon>Gunneridae</taxon>
        <taxon>Pentapetalae</taxon>
        <taxon>asterids</taxon>
        <taxon>lamiids</taxon>
        <taxon>Lamiales</taxon>
        <taxon>Scrophulariaceae</taxon>
        <taxon>Buddlejeae</taxon>
        <taxon>Buddleja</taxon>
    </lineage>
</organism>
<dbReference type="Gene3D" id="1.10.10.10">
    <property type="entry name" value="Winged helix-like DNA-binding domain superfamily/Winged helix DNA-binding domain"/>
    <property type="match status" value="1"/>
</dbReference>
<dbReference type="GO" id="GO:0051607">
    <property type="term" value="P:defense response to virus"/>
    <property type="evidence" value="ECO:0007669"/>
    <property type="project" value="UniProtKB-ARBA"/>
</dbReference>
<dbReference type="InterPro" id="IPR027417">
    <property type="entry name" value="P-loop_NTPase"/>
</dbReference>
<evidence type="ECO:0000313" key="13">
    <source>
        <dbReference type="EMBL" id="KAG8379674.1"/>
    </source>
</evidence>
<dbReference type="Pfam" id="PF23559">
    <property type="entry name" value="WHD_DRP"/>
    <property type="match status" value="1"/>
</dbReference>
<evidence type="ECO:0000256" key="9">
    <source>
        <dbReference type="ARBA" id="ARBA00022821"/>
    </source>
</evidence>
<dbReference type="InterPro" id="IPR032675">
    <property type="entry name" value="LRR_dom_sf"/>
</dbReference>
<feature type="domain" description="Disease resistance protein winged helix" evidence="12">
    <location>
        <begin position="429"/>
        <end position="500"/>
    </location>
</feature>
<dbReference type="GO" id="GO:0005524">
    <property type="term" value="F:ATP binding"/>
    <property type="evidence" value="ECO:0007669"/>
    <property type="project" value="UniProtKB-KW"/>
</dbReference>
<dbReference type="FunFam" id="3.40.50.300:FF:001091">
    <property type="entry name" value="Probable disease resistance protein At1g61300"/>
    <property type="match status" value="1"/>
</dbReference>
<evidence type="ECO:0000256" key="1">
    <source>
        <dbReference type="ARBA" id="ARBA00002074"/>
    </source>
</evidence>
<dbReference type="FunFam" id="1.10.10.10:FF:000322">
    <property type="entry name" value="Probable disease resistance protein At1g63360"/>
    <property type="match status" value="1"/>
</dbReference>
<keyword evidence="10" id="KW-0067">ATP-binding</keyword>
<dbReference type="Proteomes" id="UP000826271">
    <property type="component" value="Unassembled WGS sequence"/>
</dbReference>
<comment type="function">
    <text evidence="1">Confers resistance to late blight (Phytophthora infestans) races carrying the avirulence gene Avr1. Resistance proteins guard the plant against pathogens that contain an appropriate avirulence protein via an indirect interaction with this avirulence protein. That triggers a defense system including the hypersensitive response, which restricts the pathogen growth.</text>
</comment>
<dbReference type="SUPFAM" id="SSF52540">
    <property type="entry name" value="P-loop containing nucleoside triphosphate hydrolases"/>
    <property type="match status" value="1"/>
</dbReference>
<sequence length="904" mass="104452">MATAYAALVSLMHLLKRMLHPCKQWISFDREQIISLDNMVCSLVDLLEDLSNRRRSGKFVTEELKNQIADAGHEAEDIIESYVADAYRVLNSAVDDSDSIEVEIRKTEFLTDIKRVAETMHLIKIEIEKKKMDVEKGDHQRINSSPEEVLSRRAPSSDKLDVMVGFEDHLDQMMRRLATTESKLQIIPIVGMAGIGKTTLAKNLYENRFTVETFHSRAWVSVSQAYTVREILLALLYDIQILSKGKKKEFNEKMSEKNDEELGEQLYKSLFGRRYLIVLDDIWSTKPWDEVKRFFPDNCNGSRIMITTRLANIANCFGSDNSHELEFLDEDESWNLFCEKIFPGESYPLELKEIGKRIATSCRGLPLSIVVIGGLLAKSSNTREYWEYVAENLNSLIYSGDDDYCLKLLSLSYNDLPIHLKPCFLYMAMFPEDCEIKISRLIKLWVAEGFLKPIKDKSLEDVAMVYLKDLIDRNLVLVSGIGRTGKMQNCIIHDVLRDLCLKEGRKENFLCVTRVYSLDNFPQGIESKRRLAIHQSTSEPTFSPQVLDALKSASNVRSLVCDSEWISPRLVPSLNLLRVLDVVDKYSPEEITKLSSPRYLAFRPDLTGCNLNPEIISSMFVHWNVQTFKTEDFDVIVSVPPQIWEMTELRHLEFRMIRLPDPPPESHNFYMLVNLYTLLYVYNFRCTEEVVKRVPNLRKLQILYNDDDDEPSGVEWSYYCLNNLVRLHKLESLSLAMGEKVCVTDNIAFPDSLKRLSLQGCGLPWSDIKVVVGSLPQLQVLFLYHNAFQGPRWDATDGEFVRLKYLEIHNIDLMHWTAEKTNFPMLEKLVLVCPELEEIPFGLAEIPTLRIILLRRWKPSVITSARAILEERDNLGYEGPYIFYYNEQEDWVFIEINEDSVVKF</sequence>
<evidence type="ECO:0000256" key="5">
    <source>
        <dbReference type="ARBA" id="ARBA00022614"/>
    </source>
</evidence>
<feature type="domain" description="NB-ARC" evidence="11">
    <location>
        <begin position="167"/>
        <end position="345"/>
    </location>
</feature>
<comment type="subcellular location">
    <subcellularLocation>
        <location evidence="2">Cytoplasm</location>
    </subcellularLocation>
</comment>
<dbReference type="AlphaFoldDB" id="A0AAV6XB77"/>
<dbReference type="EMBL" id="WHWC01000007">
    <property type="protein sequence ID" value="KAG8379674.1"/>
    <property type="molecule type" value="Genomic_DNA"/>
</dbReference>